<dbReference type="Proteomes" id="UP000242287">
    <property type="component" value="Unassembled WGS sequence"/>
</dbReference>
<sequence length="483" mass="52821">MISLKPRATHTPSSYPPPISYSIIHFTPSSQTTTIMHHKKPSTFHRPSASRDWFSRNRNGTPPLSSPYTTSKHIPIPEPRLVPSVDLPSEPRSGVLGSGATVVRTPEEALRETGVRFTYDGKIQEPGTAELLKSQTETVQPGTLKLVRSPNSSPPLPPLPLPSEDETQLLSDTESDGPEPPSKDRLASPARAMTESVVTRTVPAPSMHQTQKEASFLNIPPTPLPPFHPILLSDSPVVDDPRDTIIVLETSTITYKTTLNSLESQPSHLLEYIHALPSARPRIHSKSSSIYSTTSDDVPIIRQHLDQQNSYSTSTPRIHIFLDRPSTPYAHILTYLRAAACQQEQLMLPFGVQLIPNCTQDRIEALIELRDEAAFLGLTELHGLCEDELNSGQASRALSKSYSNGSNTLGSQHSSPASIYSLHTLIERAETNDRSGSPSSLSDSRCQGRGSAKPTPTPESWKADHSRKPSRCNPSGPPPAGWI</sequence>
<dbReference type="OrthoDB" id="3363734at2759"/>
<feature type="region of interest" description="Disordered" evidence="1">
    <location>
        <begin position="142"/>
        <end position="196"/>
    </location>
</feature>
<proteinExistence type="predicted"/>
<dbReference type="AlphaFoldDB" id="A0A2A9NXU8"/>
<name>A0A2A9NXU8_9AGAR</name>
<feature type="region of interest" description="Disordered" evidence="1">
    <location>
        <begin position="40"/>
        <end position="76"/>
    </location>
</feature>
<evidence type="ECO:0000313" key="3">
    <source>
        <dbReference type="Proteomes" id="UP000242287"/>
    </source>
</evidence>
<organism evidence="2 3">
    <name type="scientific">Amanita thiersii Skay4041</name>
    <dbReference type="NCBI Taxonomy" id="703135"/>
    <lineage>
        <taxon>Eukaryota</taxon>
        <taxon>Fungi</taxon>
        <taxon>Dikarya</taxon>
        <taxon>Basidiomycota</taxon>
        <taxon>Agaricomycotina</taxon>
        <taxon>Agaricomycetes</taxon>
        <taxon>Agaricomycetidae</taxon>
        <taxon>Agaricales</taxon>
        <taxon>Pluteineae</taxon>
        <taxon>Amanitaceae</taxon>
        <taxon>Amanita</taxon>
    </lineage>
</organism>
<accession>A0A2A9NXU8</accession>
<dbReference type="Gene3D" id="3.30.710.10">
    <property type="entry name" value="Potassium Channel Kv1.1, Chain A"/>
    <property type="match status" value="1"/>
</dbReference>
<dbReference type="STRING" id="703135.A0A2A9NXU8"/>
<feature type="region of interest" description="Disordered" evidence="1">
    <location>
        <begin position="430"/>
        <end position="483"/>
    </location>
</feature>
<dbReference type="InterPro" id="IPR011333">
    <property type="entry name" value="SKP1/BTB/POZ_sf"/>
</dbReference>
<feature type="compositionally biased region" description="Pro residues" evidence="1">
    <location>
        <begin position="152"/>
        <end position="161"/>
    </location>
</feature>
<gene>
    <name evidence="2" type="ORF">AMATHDRAFT_138995</name>
</gene>
<evidence type="ECO:0000256" key="1">
    <source>
        <dbReference type="SAM" id="MobiDB-lite"/>
    </source>
</evidence>
<feature type="compositionally biased region" description="Acidic residues" evidence="1">
    <location>
        <begin position="163"/>
        <end position="177"/>
    </location>
</feature>
<feature type="compositionally biased region" description="Polar residues" evidence="1">
    <location>
        <begin position="56"/>
        <end position="72"/>
    </location>
</feature>
<protein>
    <submittedName>
        <fullName evidence="2">Uncharacterized protein</fullName>
    </submittedName>
</protein>
<keyword evidence="3" id="KW-1185">Reference proteome</keyword>
<dbReference type="EMBL" id="KZ301977">
    <property type="protein sequence ID" value="PFH52776.1"/>
    <property type="molecule type" value="Genomic_DNA"/>
</dbReference>
<feature type="compositionally biased region" description="Low complexity" evidence="1">
    <location>
        <begin position="435"/>
        <end position="444"/>
    </location>
</feature>
<evidence type="ECO:0000313" key="2">
    <source>
        <dbReference type="EMBL" id="PFH52776.1"/>
    </source>
</evidence>
<reference evidence="2 3" key="1">
    <citation type="submission" date="2014-02" db="EMBL/GenBank/DDBJ databases">
        <title>Transposable element dynamics among asymbiotic and ectomycorrhizal Amanita fungi.</title>
        <authorList>
            <consortium name="DOE Joint Genome Institute"/>
            <person name="Hess J."/>
            <person name="Skrede I."/>
            <person name="Wolfe B."/>
            <person name="LaButti K."/>
            <person name="Ohm R.A."/>
            <person name="Grigoriev I.V."/>
            <person name="Pringle A."/>
        </authorList>
    </citation>
    <scope>NUCLEOTIDE SEQUENCE [LARGE SCALE GENOMIC DNA]</scope>
    <source>
        <strain evidence="2 3">SKay4041</strain>
    </source>
</reference>